<feature type="non-terminal residue" evidence="3">
    <location>
        <position position="671"/>
    </location>
</feature>
<feature type="region of interest" description="Disordered" evidence="2">
    <location>
        <begin position="155"/>
        <end position="187"/>
    </location>
</feature>
<reference evidence="3" key="1">
    <citation type="submission" date="2020-11" db="EMBL/GenBank/DDBJ databases">
        <authorList>
            <person name="Tran Van P."/>
        </authorList>
    </citation>
    <scope>NUCLEOTIDE SEQUENCE</scope>
</reference>
<feature type="compositionally biased region" description="Basic and acidic residues" evidence="2">
    <location>
        <begin position="248"/>
        <end position="291"/>
    </location>
</feature>
<feature type="region of interest" description="Disordered" evidence="2">
    <location>
        <begin position="214"/>
        <end position="391"/>
    </location>
</feature>
<evidence type="ECO:0000256" key="1">
    <source>
        <dbReference type="SAM" id="Coils"/>
    </source>
</evidence>
<sequence>MNHDRYVEATATCRHYLDYIECLLQRESALKHDLEVLKRTNEERSKHVNNLLREQRRLERELEQAETEKARLREAHRMSQRVLKEVSSLLSSSGGQKQLALSSLGNSLLEEEDSGEDSERVRRDVMAAVSNFIRTERTEETDWTDFGEQVEEIETRRTSELWTQNPQTWFEPVESDPVSEGLTGRQEEECDDLLLEREQFKQRLSDVLQRRLINNSQSDQQQHPTTENSQGAFTSDEAGPKRTSCGGRENRTSSGRREPWDRHRRTEPQSQETRKKEPEQRYLAKRHETTKRQQSVENQTPNEQDLLPNRTREGQHWRLRRHDVTEQPSENRDRRSSENRDRRSSENRDRRSSENRDRRSSENRDRCSSESEKEEAWRHTRQCETSSSVSTYKETMVSGGRSMLVQKVDIETGDLSESTEIQDRVPPSSKQEVAPGRKWTSSNETDQSRTRGHVRSDAWLLTRNRSRAATAPNNNDRSCHPRHKPRPSYYINRESNISDRTEVIPLNSSRTVRRITVTHELTIPGVQSTKFSAGEPLASGFTGRTEKTHRQANPDEREKRKWKRKHRKRKEHEGTVGAETPVPTLPDDSNREHEPKPRSNDMTDTREMAEEDLIDVATMPTQERSTTTLIPAPDEPRLPHRLVQSKCMSLLDCAKCQRRIKFSKFYSRCSK</sequence>
<feature type="compositionally biased region" description="Basic residues" evidence="2">
    <location>
        <begin position="560"/>
        <end position="570"/>
    </location>
</feature>
<dbReference type="EMBL" id="OB677261">
    <property type="protein sequence ID" value="CAD7236210.1"/>
    <property type="molecule type" value="Genomic_DNA"/>
</dbReference>
<gene>
    <name evidence="3" type="ORF">CTOB1V02_LOCUS14025</name>
</gene>
<keyword evidence="1" id="KW-0175">Coiled coil</keyword>
<feature type="compositionally biased region" description="Polar residues" evidence="2">
    <location>
        <begin position="214"/>
        <end position="233"/>
    </location>
</feature>
<organism evidence="3">
    <name type="scientific">Cyprideis torosa</name>
    <dbReference type="NCBI Taxonomy" id="163714"/>
    <lineage>
        <taxon>Eukaryota</taxon>
        <taxon>Metazoa</taxon>
        <taxon>Ecdysozoa</taxon>
        <taxon>Arthropoda</taxon>
        <taxon>Crustacea</taxon>
        <taxon>Oligostraca</taxon>
        <taxon>Ostracoda</taxon>
        <taxon>Podocopa</taxon>
        <taxon>Podocopida</taxon>
        <taxon>Cytherocopina</taxon>
        <taxon>Cytheroidea</taxon>
        <taxon>Cytherideidae</taxon>
        <taxon>Cyprideis</taxon>
    </lineage>
</organism>
<protein>
    <submittedName>
        <fullName evidence="3">Uncharacterized protein</fullName>
    </submittedName>
</protein>
<feature type="compositionally biased region" description="Polar residues" evidence="2">
    <location>
        <begin position="292"/>
        <end position="303"/>
    </location>
</feature>
<dbReference type="AlphaFoldDB" id="A0A7R8WSW3"/>
<feature type="region of interest" description="Disordered" evidence="2">
    <location>
        <begin position="414"/>
        <end position="490"/>
    </location>
</feature>
<feature type="coiled-coil region" evidence="1">
    <location>
        <begin position="41"/>
        <end position="82"/>
    </location>
</feature>
<feature type="region of interest" description="Disordered" evidence="2">
    <location>
        <begin position="530"/>
        <end position="606"/>
    </location>
</feature>
<evidence type="ECO:0000313" key="3">
    <source>
        <dbReference type="EMBL" id="CAD7236210.1"/>
    </source>
</evidence>
<feature type="compositionally biased region" description="Basic and acidic residues" evidence="2">
    <location>
        <begin position="544"/>
        <end position="559"/>
    </location>
</feature>
<evidence type="ECO:0000256" key="2">
    <source>
        <dbReference type="SAM" id="MobiDB-lite"/>
    </source>
</evidence>
<accession>A0A7R8WSW3</accession>
<proteinExistence type="predicted"/>
<feature type="compositionally biased region" description="Basic and acidic residues" evidence="2">
    <location>
        <begin position="588"/>
        <end position="606"/>
    </location>
</feature>
<name>A0A7R8WSW3_9CRUS</name>
<feature type="compositionally biased region" description="Basic and acidic residues" evidence="2">
    <location>
        <begin position="310"/>
        <end position="382"/>
    </location>
</feature>